<evidence type="ECO:0000313" key="1">
    <source>
        <dbReference type="EMBL" id="QGK68905.1"/>
    </source>
</evidence>
<dbReference type="AlphaFoldDB" id="A0A5Q3QBQ9"/>
<dbReference type="Proteomes" id="UP000371041">
    <property type="component" value="Chromosome"/>
</dbReference>
<organism evidence="1 2">
    <name type="scientific">Allosaccharopolyspora coralli</name>
    <dbReference type="NCBI Taxonomy" id="2665642"/>
    <lineage>
        <taxon>Bacteria</taxon>
        <taxon>Bacillati</taxon>
        <taxon>Actinomycetota</taxon>
        <taxon>Actinomycetes</taxon>
        <taxon>Pseudonocardiales</taxon>
        <taxon>Pseudonocardiaceae</taxon>
        <taxon>Allosaccharopolyspora</taxon>
    </lineage>
</organism>
<sequence>MRNIGERAVGTPARPARDTGLERVTISDCAGANGRAFEWGGPGVALTRGLAEPIRAGVRAATHAVDADTRTDAVRLVELGVCASAVVQEDSRGLAAPPDRGRVQWHARGLTVIARDLADLVATVPLVGQVERAGTHTEPIRVGAHSDSIADTRMRDRIGDVAARLSLGGVPVVDLDAERSPLFGGLLRRVNRASRADIDVVVTSVPPPDTHPAAGTVVSFPSTPDGAGDHVQVRAREGVAGTSVLDLLRSLATP</sequence>
<keyword evidence="2" id="KW-1185">Reference proteome</keyword>
<protein>
    <submittedName>
        <fullName evidence="1">Uncharacterized protein</fullName>
    </submittedName>
</protein>
<reference evidence="2" key="1">
    <citation type="submission" date="2019-11" db="EMBL/GenBank/DDBJ databases">
        <title>The complete genome sequence of Saccharopolyspora sp. E2A.</title>
        <authorList>
            <person name="Zhang G."/>
        </authorList>
    </citation>
    <scope>NUCLEOTIDE SEQUENCE [LARGE SCALE GENOMIC DNA]</scope>
    <source>
        <strain evidence="2">E2A</strain>
    </source>
</reference>
<evidence type="ECO:0000313" key="2">
    <source>
        <dbReference type="Proteomes" id="UP000371041"/>
    </source>
</evidence>
<proteinExistence type="predicted"/>
<accession>A0A5Q3QBQ9</accession>
<dbReference type="RefSeq" id="WP_154075508.1">
    <property type="nucleotide sequence ID" value="NZ_CP045929.1"/>
</dbReference>
<gene>
    <name evidence="1" type="ORF">GIY23_04545</name>
</gene>
<dbReference type="KEGG" id="sace:GIY23_04545"/>
<dbReference type="EMBL" id="CP045929">
    <property type="protein sequence ID" value="QGK68905.1"/>
    <property type="molecule type" value="Genomic_DNA"/>
</dbReference>
<name>A0A5Q3QBQ9_9PSEU</name>